<accession>A0A4U0U8U3</accession>
<dbReference type="SUPFAM" id="SSF51430">
    <property type="entry name" value="NAD(P)-linked oxidoreductase"/>
    <property type="match status" value="1"/>
</dbReference>
<dbReference type="Pfam" id="PF00248">
    <property type="entry name" value="Aldo_ket_red"/>
    <property type="match status" value="1"/>
</dbReference>
<evidence type="ECO:0000256" key="1">
    <source>
        <dbReference type="ARBA" id="ARBA00023002"/>
    </source>
</evidence>
<dbReference type="PANTHER" id="PTHR43364:SF4">
    <property type="entry name" value="NAD(P)-LINKED OXIDOREDUCTASE SUPERFAMILY PROTEIN"/>
    <property type="match status" value="1"/>
</dbReference>
<dbReference type="InterPro" id="IPR023210">
    <property type="entry name" value="NADP_OxRdtase_dom"/>
</dbReference>
<proteinExistence type="predicted"/>
<gene>
    <name evidence="3" type="ORF">B0A50_01798</name>
</gene>
<feature type="domain" description="NADP-dependent oxidoreductase" evidence="2">
    <location>
        <begin position="8"/>
        <end position="302"/>
    </location>
</feature>
<name>A0A4U0U8U3_9PEZI</name>
<dbReference type="CDD" id="cd19075">
    <property type="entry name" value="AKR_AKR7A1-5"/>
    <property type="match status" value="1"/>
</dbReference>
<comment type="caution">
    <text evidence="3">The sequence shown here is derived from an EMBL/GenBank/DDBJ whole genome shotgun (WGS) entry which is preliminary data.</text>
</comment>
<evidence type="ECO:0000313" key="3">
    <source>
        <dbReference type="EMBL" id="TKA31720.1"/>
    </source>
</evidence>
<evidence type="ECO:0000259" key="2">
    <source>
        <dbReference type="Pfam" id="PF00248"/>
    </source>
</evidence>
<keyword evidence="1" id="KW-0560">Oxidoreductase</keyword>
<dbReference type="InterPro" id="IPR050523">
    <property type="entry name" value="AKR_Detox_Biosynth"/>
</dbReference>
<dbReference type="PANTHER" id="PTHR43364">
    <property type="entry name" value="NADH-SPECIFIC METHYLGLYOXAL REDUCTASE-RELATED"/>
    <property type="match status" value="1"/>
</dbReference>
<dbReference type="GO" id="GO:0016491">
    <property type="term" value="F:oxidoreductase activity"/>
    <property type="evidence" value="ECO:0007669"/>
    <property type="project" value="UniProtKB-KW"/>
</dbReference>
<reference evidence="3 4" key="1">
    <citation type="submission" date="2017-03" db="EMBL/GenBank/DDBJ databases">
        <title>Genomes of endolithic fungi from Antarctica.</title>
        <authorList>
            <person name="Coleine C."/>
            <person name="Masonjones S."/>
            <person name="Stajich J.E."/>
        </authorList>
    </citation>
    <scope>NUCLEOTIDE SEQUENCE [LARGE SCALE GENOMIC DNA]</scope>
    <source>
        <strain evidence="3 4">CCFEE 6315</strain>
    </source>
</reference>
<organism evidence="3 4">
    <name type="scientific">Salinomyces thailandicus</name>
    <dbReference type="NCBI Taxonomy" id="706561"/>
    <lineage>
        <taxon>Eukaryota</taxon>
        <taxon>Fungi</taxon>
        <taxon>Dikarya</taxon>
        <taxon>Ascomycota</taxon>
        <taxon>Pezizomycotina</taxon>
        <taxon>Dothideomycetes</taxon>
        <taxon>Dothideomycetidae</taxon>
        <taxon>Mycosphaerellales</taxon>
        <taxon>Teratosphaeriaceae</taxon>
        <taxon>Salinomyces</taxon>
    </lineage>
</organism>
<dbReference type="OrthoDB" id="48988at2759"/>
<keyword evidence="4" id="KW-1185">Reference proteome</keyword>
<dbReference type="AlphaFoldDB" id="A0A4U0U8U3"/>
<sequence length="316" mass="34660">MAGIKNVFGGAAVNDNRGFTTVDAVKEAFSILEAGDCNIVDTATLYGKSEEFLGKAGVAGKFTVDTKHIGGFKPGNATKENAIADAENSRKMLGCTVDIWYIHAPDSDVPIEETLEGVNEVYKSGFFKRFGLSNYKAEDVEKVYNVCKEKGYPLPQVYQGNYSPVARKQEELLFPTLRKLGMSFYAYSPIAGGFLTKTKQDVEDGKGRFDTSTPIGQMYAGMYSKPSYLDALEQWESIAKDEGVTRAELAYRWVKYNSPLKPELGDAIIIGASSAQQLKETLGSINKGPLSQKAVKAIDGVWDTIKHEAPLDNYHK</sequence>
<evidence type="ECO:0000313" key="4">
    <source>
        <dbReference type="Proteomes" id="UP000308549"/>
    </source>
</evidence>
<dbReference type="InterPro" id="IPR036812">
    <property type="entry name" value="NAD(P)_OxRdtase_dom_sf"/>
</dbReference>
<dbReference type="Gene3D" id="3.20.20.100">
    <property type="entry name" value="NADP-dependent oxidoreductase domain"/>
    <property type="match status" value="1"/>
</dbReference>
<dbReference type="EMBL" id="NAJL01000007">
    <property type="protein sequence ID" value="TKA31720.1"/>
    <property type="molecule type" value="Genomic_DNA"/>
</dbReference>
<protein>
    <recommendedName>
        <fullName evidence="2">NADP-dependent oxidoreductase domain-containing protein</fullName>
    </recommendedName>
</protein>
<dbReference type="Proteomes" id="UP000308549">
    <property type="component" value="Unassembled WGS sequence"/>
</dbReference>